<dbReference type="InterPro" id="IPR013924">
    <property type="entry name" value="RNase_H2_suC"/>
</dbReference>
<evidence type="ECO:0000313" key="2">
    <source>
        <dbReference type="Proteomes" id="UP001208570"/>
    </source>
</evidence>
<name>A0AAD9JDC6_9ANNE</name>
<dbReference type="AlphaFoldDB" id="A0AAD9JDC6"/>
<dbReference type="Proteomes" id="UP001208570">
    <property type="component" value="Unassembled WGS sequence"/>
</dbReference>
<dbReference type="GO" id="GO:0006401">
    <property type="term" value="P:RNA catabolic process"/>
    <property type="evidence" value="ECO:0007669"/>
    <property type="project" value="InterPro"/>
</dbReference>
<proteinExistence type="predicted"/>
<evidence type="ECO:0000313" key="1">
    <source>
        <dbReference type="EMBL" id="KAK2150531.1"/>
    </source>
</evidence>
<dbReference type="InterPro" id="IPR052863">
    <property type="entry name" value="RNase_H2_subunit_C"/>
</dbReference>
<reference evidence="1" key="1">
    <citation type="journal article" date="2023" name="Mol. Biol. Evol.">
        <title>Third-Generation Sequencing Reveals the Adaptive Role of the Epigenome in Three Deep-Sea Polychaetes.</title>
        <authorList>
            <person name="Perez M."/>
            <person name="Aroh O."/>
            <person name="Sun Y."/>
            <person name="Lan Y."/>
            <person name="Juniper S.K."/>
            <person name="Young C.R."/>
            <person name="Angers B."/>
            <person name="Qian P.Y."/>
        </authorList>
    </citation>
    <scope>NUCLEOTIDE SEQUENCE</scope>
    <source>
        <strain evidence="1">P08H-3</strain>
    </source>
</reference>
<protein>
    <submittedName>
        <fullName evidence="1">Uncharacterized protein</fullName>
    </submittedName>
</protein>
<dbReference type="EMBL" id="JAODUP010000401">
    <property type="protein sequence ID" value="KAK2150531.1"/>
    <property type="molecule type" value="Genomic_DNA"/>
</dbReference>
<sequence>MAIELDCKAVRDVSKLEELHHMPCRIDYNGSAKVKKYFECNIRPSVEDKGLEASYRGRPLHGEKKMVPSGYTGVVLKEAHKVCNDEEERKFKVTQTFTDYTHWNLDLPPTDNDKIVSVRQWLDIANVLHEPVDDEENDSP</sequence>
<dbReference type="PANTHER" id="PTHR47063:SF1">
    <property type="entry name" value="RIBONUCLEASE H2 SUBUNIT C"/>
    <property type="match status" value="1"/>
</dbReference>
<accession>A0AAD9JDC6</accession>
<dbReference type="Gene3D" id="2.40.128.680">
    <property type="match status" value="1"/>
</dbReference>
<gene>
    <name evidence="1" type="ORF">LSH36_401g00065</name>
</gene>
<dbReference type="PANTHER" id="PTHR47063">
    <property type="entry name" value="RIBONUCLEASE H2 SUBUNIT C"/>
    <property type="match status" value="1"/>
</dbReference>
<dbReference type="GO" id="GO:0032299">
    <property type="term" value="C:ribonuclease H2 complex"/>
    <property type="evidence" value="ECO:0007669"/>
    <property type="project" value="InterPro"/>
</dbReference>
<organism evidence="1 2">
    <name type="scientific">Paralvinella palmiformis</name>
    <dbReference type="NCBI Taxonomy" id="53620"/>
    <lineage>
        <taxon>Eukaryota</taxon>
        <taxon>Metazoa</taxon>
        <taxon>Spiralia</taxon>
        <taxon>Lophotrochozoa</taxon>
        <taxon>Annelida</taxon>
        <taxon>Polychaeta</taxon>
        <taxon>Sedentaria</taxon>
        <taxon>Canalipalpata</taxon>
        <taxon>Terebellida</taxon>
        <taxon>Terebelliformia</taxon>
        <taxon>Alvinellidae</taxon>
        <taxon>Paralvinella</taxon>
    </lineage>
</organism>
<dbReference type="CDD" id="cd09271">
    <property type="entry name" value="RNase_H2-C"/>
    <property type="match status" value="1"/>
</dbReference>
<keyword evidence="2" id="KW-1185">Reference proteome</keyword>
<dbReference type="Pfam" id="PF08615">
    <property type="entry name" value="RNase_H2_suC"/>
    <property type="match status" value="1"/>
</dbReference>
<comment type="caution">
    <text evidence="1">The sequence shown here is derived from an EMBL/GenBank/DDBJ whole genome shotgun (WGS) entry which is preliminary data.</text>
</comment>